<protein>
    <submittedName>
        <fullName evidence="1">Wsv336</fullName>
    </submittedName>
</protein>
<gene>
    <name evidence="1" type="primary">337</name>
</gene>
<evidence type="ECO:0000313" key="1">
    <source>
        <dbReference type="EMBL" id="AWQ63832.1"/>
    </source>
</evidence>
<proteinExistence type="predicted"/>
<organismHost>
    <name type="scientific">Crustacea</name>
    <name type="common">crustaceans</name>
    <dbReference type="NCBI Taxonomy" id="6657"/>
</organismHost>
<dbReference type="EMBL" id="MG432482">
    <property type="protein sequence ID" value="AWQ63832.1"/>
    <property type="molecule type" value="Genomic_DNA"/>
</dbReference>
<reference evidence="1" key="1">
    <citation type="submission" date="2017-11" db="EMBL/GenBank/DDBJ databases">
        <authorList>
            <person name="Parrilla Taylor D.P."/>
            <person name="Vibanco-Perez N."/>
            <person name="Duran-Avelar Md.J."/>
            <person name="Gomez-Gil B."/>
            <person name="Llera-Herrera R."/>
            <person name="Vazquez-Juarez R."/>
        </authorList>
    </citation>
    <scope>NUCLEOTIDE SEQUENCE</scope>
    <source>
        <strain evidence="1">LG</strain>
    </source>
</reference>
<organism evidence="1">
    <name type="scientific">White spot syndrome virus</name>
    <name type="common">WSSV</name>
    <name type="synonym">White spot bacilliform virus</name>
    <dbReference type="NCBI Taxonomy" id="92652"/>
    <lineage>
        <taxon>Viruses</taxon>
        <taxon>Viruses incertae sedis</taxon>
        <taxon>Naldaviricetes</taxon>
        <taxon>Nimaviridae</taxon>
        <taxon>Whispovirus</taxon>
        <taxon>White spot syndrome virus</taxon>
    </lineage>
</organism>
<accession>A0A2U9GGV6</accession>
<reference evidence="1" key="2">
    <citation type="journal article" name="FEMS Microbiol. Lett.">
        <title>Molecular variability and genetic structure of white spot syndrome virus strains from northwest Mexico based on the analysis of genomes.</title>
        <authorList>
            <person name="Parrilla-Taylor D.P."/>
            <person name="Vibanco-Perez N."/>
            <person name="Duran-Avelar M.J."/>
            <person name="Gomez-Gil B."/>
            <person name="Llera-Herrera R."/>
            <person name="Vazquez-Juarez R."/>
        </authorList>
    </citation>
    <scope>NUCLEOTIDE SEQUENCE</scope>
    <source>
        <strain evidence="1">LG</strain>
    </source>
</reference>
<name>A0A2U9GGV6_WSSV</name>
<sequence length="105" mass="12315">MSRKWNRVSGTDSGSIFLKLIGEFRTLEWGRIQRELTSSSLMGVEEKMTYLVKSWILFLYSASLLGNEVVRPCLSIMLVSSPRIFPDPAFSWQYPYEMRQNYQKH</sequence>